<feature type="signal peptide" evidence="1">
    <location>
        <begin position="1"/>
        <end position="18"/>
    </location>
</feature>
<keyword evidence="3" id="KW-1185">Reference proteome</keyword>
<name>A0A5B7JRP9_PORTR</name>
<dbReference type="AlphaFoldDB" id="A0A5B7JRP9"/>
<keyword evidence="1" id="KW-0732">Signal</keyword>
<evidence type="ECO:0000313" key="3">
    <source>
        <dbReference type="Proteomes" id="UP000324222"/>
    </source>
</evidence>
<dbReference type="Proteomes" id="UP000324222">
    <property type="component" value="Unassembled WGS sequence"/>
</dbReference>
<gene>
    <name evidence="2" type="ORF">E2C01_090249</name>
</gene>
<evidence type="ECO:0008006" key="4">
    <source>
        <dbReference type="Google" id="ProtNLM"/>
    </source>
</evidence>
<evidence type="ECO:0000313" key="2">
    <source>
        <dbReference type="EMBL" id="MPC95054.1"/>
    </source>
</evidence>
<sequence length="117" mass="12913">MTTRLSFLLLLRRMFCRFAEIHLGLLAPLAPRLPQGLLGDFAQDRHAHGSWVVSSTTLIQFALDVRIYVAQVRGMVSVLTEAVIKCLPHISTSAVWVARGLPRPSIGASLLTCCYSH</sequence>
<feature type="chain" id="PRO_5023012547" description="Secreted protein" evidence="1">
    <location>
        <begin position="19"/>
        <end position="117"/>
    </location>
</feature>
<reference evidence="2 3" key="1">
    <citation type="submission" date="2019-05" db="EMBL/GenBank/DDBJ databases">
        <title>Another draft genome of Portunus trituberculatus and its Hox gene families provides insights of decapod evolution.</title>
        <authorList>
            <person name="Jeong J.-H."/>
            <person name="Song I."/>
            <person name="Kim S."/>
            <person name="Choi T."/>
            <person name="Kim D."/>
            <person name="Ryu S."/>
            <person name="Kim W."/>
        </authorList>
    </citation>
    <scope>NUCLEOTIDE SEQUENCE [LARGE SCALE GENOMIC DNA]</scope>
    <source>
        <tissue evidence="2">Muscle</tissue>
    </source>
</reference>
<evidence type="ECO:0000256" key="1">
    <source>
        <dbReference type="SAM" id="SignalP"/>
    </source>
</evidence>
<dbReference type="EMBL" id="VSRR010100867">
    <property type="protein sequence ID" value="MPC95054.1"/>
    <property type="molecule type" value="Genomic_DNA"/>
</dbReference>
<proteinExistence type="predicted"/>
<organism evidence="2 3">
    <name type="scientific">Portunus trituberculatus</name>
    <name type="common">Swimming crab</name>
    <name type="synonym">Neptunus trituberculatus</name>
    <dbReference type="NCBI Taxonomy" id="210409"/>
    <lineage>
        <taxon>Eukaryota</taxon>
        <taxon>Metazoa</taxon>
        <taxon>Ecdysozoa</taxon>
        <taxon>Arthropoda</taxon>
        <taxon>Crustacea</taxon>
        <taxon>Multicrustacea</taxon>
        <taxon>Malacostraca</taxon>
        <taxon>Eumalacostraca</taxon>
        <taxon>Eucarida</taxon>
        <taxon>Decapoda</taxon>
        <taxon>Pleocyemata</taxon>
        <taxon>Brachyura</taxon>
        <taxon>Eubrachyura</taxon>
        <taxon>Portunoidea</taxon>
        <taxon>Portunidae</taxon>
        <taxon>Portuninae</taxon>
        <taxon>Portunus</taxon>
    </lineage>
</organism>
<protein>
    <recommendedName>
        <fullName evidence="4">Secreted protein</fullName>
    </recommendedName>
</protein>
<comment type="caution">
    <text evidence="2">The sequence shown here is derived from an EMBL/GenBank/DDBJ whole genome shotgun (WGS) entry which is preliminary data.</text>
</comment>
<accession>A0A5B7JRP9</accession>